<sequence>MPKVWQAQSALLGLQPERDKHTEQNEHRQLTVQISPNYGQPCVPCYILTCLPCECRCPVSETARSRHVTTKCLGVVDCFKKITQGGRLTSRTFEVQLLHPREYF</sequence>
<accession>A0A9D3WYZ5</accession>
<reference evidence="1" key="1">
    <citation type="submission" date="2021-09" db="EMBL/GenBank/DDBJ databases">
        <title>The genome of Mauremys mutica provides insights into the evolution of semi-aquatic lifestyle.</title>
        <authorList>
            <person name="Gong S."/>
            <person name="Gao Y."/>
        </authorList>
    </citation>
    <scope>NUCLEOTIDE SEQUENCE</scope>
    <source>
        <strain evidence="1">MM-2020</strain>
        <tissue evidence="1">Muscle</tissue>
    </source>
</reference>
<name>A0A9D3WYZ5_9SAUR</name>
<evidence type="ECO:0000313" key="1">
    <source>
        <dbReference type="EMBL" id="KAH1169570.1"/>
    </source>
</evidence>
<comment type="caution">
    <text evidence="1">The sequence shown here is derived from an EMBL/GenBank/DDBJ whole genome shotgun (WGS) entry which is preliminary data.</text>
</comment>
<protein>
    <submittedName>
        <fullName evidence="1">Uncharacterized protein</fullName>
    </submittedName>
</protein>
<proteinExistence type="predicted"/>
<dbReference type="Proteomes" id="UP000827986">
    <property type="component" value="Unassembled WGS sequence"/>
</dbReference>
<evidence type="ECO:0000313" key="2">
    <source>
        <dbReference type="Proteomes" id="UP000827986"/>
    </source>
</evidence>
<keyword evidence="2" id="KW-1185">Reference proteome</keyword>
<organism evidence="1 2">
    <name type="scientific">Mauremys mutica</name>
    <name type="common">yellowpond turtle</name>
    <dbReference type="NCBI Taxonomy" id="74926"/>
    <lineage>
        <taxon>Eukaryota</taxon>
        <taxon>Metazoa</taxon>
        <taxon>Chordata</taxon>
        <taxon>Craniata</taxon>
        <taxon>Vertebrata</taxon>
        <taxon>Euteleostomi</taxon>
        <taxon>Archelosauria</taxon>
        <taxon>Testudinata</taxon>
        <taxon>Testudines</taxon>
        <taxon>Cryptodira</taxon>
        <taxon>Durocryptodira</taxon>
        <taxon>Testudinoidea</taxon>
        <taxon>Geoemydidae</taxon>
        <taxon>Geoemydinae</taxon>
        <taxon>Mauremys</taxon>
    </lineage>
</organism>
<gene>
    <name evidence="1" type="ORF">KIL84_000555</name>
</gene>
<dbReference type="EMBL" id="JAHDVG010000484">
    <property type="protein sequence ID" value="KAH1169570.1"/>
    <property type="molecule type" value="Genomic_DNA"/>
</dbReference>
<dbReference type="AlphaFoldDB" id="A0A9D3WYZ5"/>